<comment type="caution">
    <text evidence="3">The sequence shown here is derived from an EMBL/GenBank/DDBJ whole genome shotgun (WGS) entry which is preliminary data.</text>
</comment>
<gene>
    <name evidence="3" type="ORF">AAFF_G00029030</name>
</gene>
<proteinExistence type="predicted"/>
<evidence type="ECO:0000313" key="4">
    <source>
        <dbReference type="Proteomes" id="UP001221898"/>
    </source>
</evidence>
<name>A0AAD7WFY7_9TELE</name>
<dbReference type="Proteomes" id="UP001221898">
    <property type="component" value="Unassembled WGS sequence"/>
</dbReference>
<protein>
    <recommendedName>
        <fullName evidence="5">Secreted protein</fullName>
    </recommendedName>
</protein>
<organism evidence="3 4">
    <name type="scientific">Aldrovandia affinis</name>
    <dbReference type="NCBI Taxonomy" id="143900"/>
    <lineage>
        <taxon>Eukaryota</taxon>
        <taxon>Metazoa</taxon>
        <taxon>Chordata</taxon>
        <taxon>Craniata</taxon>
        <taxon>Vertebrata</taxon>
        <taxon>Euteleostomi</taxon>
        <taxon>Actinopterygii</taxon>
        <taxon>Neopterygii</taxon>
        <taxon>Teleostei</taxon>
        <taxon>Notacanthiformes</taxon>
        <taxon>Halosauridae</taxon>
        <taxon>Aldrovandia</taxon>
    </lineage>
</organism>
<reference evidence="3" key="1">
    <citation type="journal article" date="2023" name="Science">
        <title>Genome structures resolve the early diversification of teleost fishes.</title>
        <authorList>
            <person name="Parey E."/>
            <person name="Louis A."/>
            <person name="Montfort J."/>
            <person name="Bouchez O."/>
            <person name="Roques C."/>
            <person name="Iampietro C."/>
            <person name="Lluch J."/>
            <person name="Castinel A."/>
            <person name="Donnadieu C."/>
            <person name="Desvignes T."/>
            <person name="Floi Bucao C."/>
            <person name="Jouanno E."/>
            <person name="Wen M."/>
            <person name="Mejri S."/>
            <person name="Dirks R."/>
            <person name="Jansen H."/>
            <person name="Henkel C."/>
            <person name="Chen W.J."/>
            <person name="Zahm M."/>
            <person name="Cabau C."/>
            <person name="Klopp C."/>
            <person name="Thompson A.W."/>
            <person name="Robinson-Rechavi M."/>
            <person name="Braasch I."/>
            <person name="Lecointre G."/>
            <person name="Bobe J."/>
            <person name="Postlethwait J.H."/>
            <person name="Berthelot C."/>
            <person name="Roest Crollius H."/>
            <person name="Guiguen Y."/>
        </authorList>
    </citation>
    <scope>NUCLEOTIDE SEQUENCE</scope>
    <source>
        <strain evidence="3">NC1722</strain>
    </source>
</reference>
<dbReference type="AlphaFoldDB" id="A0AAD7WFY7"/>
<evidence type="ECO:0008006" key="5">
    <source>
        <dbReference type="Google" id="ProtNLM"/>
    </source>
</evidence>
<dbReference type="EMBL" id="JAINUG010000114">
    <property type="protein sequence ID" value="KAJ8395666.1"/>
    <property type="molecule type" value="Genomic_DNA"/>
</dbReference>
<evidence type="ECO:0000256" key="2">
    <source>
        <dbReference type="SAM" id="SignalP"/>
    </source>
</evidence>
<keyword evidence="2" id="KW-0732">Signal</keyword>
<feature type="region of interest" description="Disordered" evidence="1">
    <location>
        <begin position="32"/>
        <end position="107"/>
    </location>
</feature>
<accession>A0AAD7WFY7</accession>
<feature type="compositionally biased region" description="Polar residues" evidence="1">
    <location>
        <begin position="54"/>
        <end position="63"/>
    </location>
</feature>
<keyword evidence="4" id="KW-1185">Reference proteome</keyword>
<evidence type="ECO:0000256" key="1">
    <source>
        <dbReference type="SAM" id="MobiDB-lite"/>
    </source>
</evidence>
<feature type="chain" id="PRO_5042283443" description="Secreted protein" evidence="2">
    <location>
        <begin position="21"/>
        <end position="107"/>
    </location>
</feature>
<feature type="signal peptide" evidence="2">
    <location>
        <begin position="1"/>
        <end position="20"/>
    </location>
</feature>
<feature type="compositionally biased region" description="Polar residues" evidence="1">
    <location>
        <begin position="76"/>
        <end position="87"/>
    </location>
</feature>
<sequence length="107" mass="11547">MLTLLQLSVALDCVCPPSSGDSCFHRHTGAVFPQTTEGTRSPRPPSKLQHRKWQSSSSPNSNAAVYLRAEKLPRRTGTNPDNGSLLSSGVPKNHQPALCKENTPAQV</sequence>
<evidence type="ECO:0000313" key="3">
    <source>
        <dbReference type="EMBL" id="KAJ8395666.1"/>
    </source>
</evidence>